<dbReference type="Pfam" id="PF03992">
    <property type="entry name" value="ABM"/>
    <property type="match status" value="1"/>
</dbReference>
<dbReference type="InterPro" id="IPR011008">
    <property type="entry name" value="Dimeric_a/b-barrel"/>
</dbReference>
<dbReference type="PANTHER" id="PTHR37811">
    <property type="entry name" value="BLL5343 PROTEIN"/>
    <property type="match status" value="1"/>
</dbReference>
<dbReference type="Proteomes" id="UP000095347">
    <property type="component" value="Unassembled WGS sequence"/>
</dbReference>
<keyword evidence="2" id="KW-0560">Oxidoreductase</keyword>
<gene>
    <name evidence="2" type="ORF">BEN30_14120</name>
</gene>
<accession>A0A1E5Q5C6</accession>
<comment type="caution">
    <text evidence="2">The sequence shown here is derived from an EMBL/GenBank/DDBJ whole genome shotgun (WGS) entry which is preliminary data.</text>
</comment>
<dbReference type="SUPFAM" id="SSF54909">
    <property type="entry name" value="Dimeric alpha+beta barrel"/>
    <property type="match status" value="1"/>
</dbReference>
<sequence length="115" mass="13270">MIAVIFEVWPDPDHKQDYLDIAAELRPLLDDIDGFISIERFESLVEPGKILSLSFWRDEAAIAQWRNLEQHRAAQTQGRGGVFANYRLRVAGVVRDYGMLDRDETPDDSRTLHRS</sequence>
<dbReference type="STRING" id="28181.BEN30_14120"/>
<dbReference type="EMBL" id="MCGG01000048">
    <property type="protein sequence ID" value="OEJ65585.1"/>
    <property type="molecule type" value="Genomic_DNA"/>
</dbReference>
<proteinExistence type="predicted"/>
<evidence type="ECO:0000259" key="1">
    <source>
        <dbReference type="PROSITE" id="PS51725"/>
    </source>
</evidence>
<dbReference type="GO" id="GO:0004497">
    <property type="term" value="F:monooxygenase activity"/>
    <property type="evidence" value="ECO:0007669"/>
    <property type="project" value="UniProtKB-KW"/>
</dbReference>
<reference evidence="3" key="1">
    <citation type="submission" date="2016-07" db="EMBL/GenBank/DDBJ databases">
        <authorList>
            <person name="Florea S."/>
            <person name="Webb J.S."/>
            <person name="Jaromczyk J."/>
            <person name="Schardl C.L."/>
        </authorList>
    </citation>
    <scope>NUCLEOTIDE SEQUENCE [LARGE SCALE GENOMIC DNA]</scope>
    <source>
        <strain evidence="3">MV-1</strain>
    </source>
</reference>
<protein>
    <submittedName>
        <fullName evidence="2">Antibiotic biosynthesis monooxygenase</fullName>
    </submittedName>
</protein>
<keyword evidence="3" id="KW-1185">Reference proteome</keyword>
<organism evidence="2 3">
    <name type="scientific">Magnetovibrio blakemorei</name>
    <dbReference type="NCBI Taxonomy" id="28181"/>
    <lineage>
        <taxon>Bacteria</taxon>
        <taxon>Pseudomonadati</taxon>
        <taxon>Pseudomonadota</taxon>
        <taxon>Alphaproteobacteria</taxon>
        <taxon>Rhodospirillales</taxon>
        <taxon>Magnetovibrionaceae</taxon>
        <taxon>Magnetovibrio</taxon>
    </lineage>
</organism>
<dbReference type="InterPro" id="IPR052936">
    <property type="entry name" value="Jasmonate_Hydroxylase-like"/>
</dbReference>
<name>A0A1E5Q5C6_9PROT</name>
<evidence type="ECO:0000313" key="3">
    <source>
        <dbReference type="Proteomes" id="UP000095347"/>
    </source>
</evidence>
<dbReference type="RefSeq" id="WP_069958714.1">
    <property type="nucleotide sequence ID" value="NZ_MCGG01000048.1"/>
</dbReference>
<dbReference type="InterPro" id="IPR007138">
    <property type="entry name" value="ABM_dom"/>
</dbReference>
<dbReference type="AlphaFoldDB" id="A0A1E5Q5C6"/>
<evidence type="ECO:0000313" key="2">
    <source>
        <dbReference type="EMBL" id="OEJ65585.1"/>
    </source>
</evidence>
<dbReference type="Gene3D" id="3.30.70.100">
    <property type="match status" value="1"/>
</dbReference>
<dbReference type="OrthoDB" id="9797060at2"/>
<keyword evidence="2" id="KW-0503">Monooxygenase</keyword>
<dbReference type="PANTHER" id="PTHR37811:SF2">
    <property type="entry name" value="ABM DOMAIN-CONTAINING PROTEIN"/>
    <property type="match status" value="1"/>
</dbReference>
<dbReference type="PROSITE" id="PS51725">
    <property type="entry name" value="ABM"/>
    <property type="match status" value="1"/>
</dbReference>
<feature type="domain" description="ABM" evidence="1">
    <location>
        <begin position="2"/>
        <end position="90"/>
    </location>
</feature>